<comment type="caution">
    <text evidence="3">The sequence shown here is derived from an EMBL/GenBank/DDBJ whole genome shotgun (WGS) entry which is preliminary data.</text>
</comment>
<evidence type="ECO:0000256" key="1">
    <source>
        <dbReference type="SAM" id="MobiDB-lite"/>
    </source>
</evidence>
<dbReference type="EMBL" id="JASBNA010000064">
    <property type="protein sequence ID" value="KAK7679061.1"/>
    <property type="molecule type" value="Genomic_DNA"/>
</dbReference>
<reference evidence="3 4" key="1">
    <citation type="submission" date="2022-09" db="EMBL/GenBank/DDBJ databases">
        <authorList>
            <person name="Palmer J.M."/>
        </authorList>
    </citation>
    <scope>NUCLEOTIDE SEQUENCE [LARGE SCALE GENOMIC DNA]</scope>
    <source>
        <strain evidence="3 4">DSM 7382</strain>
    </source>
</reference>
<keyword evidence="2" id="KW-0472">Membrane</keyword>
<gene>
    <name evidence="3" type="ORF">QCA50_018005</name>
</gene>
<protein>
    <submittedName>
        <fullName evidence="3">Uncharacterized protein</fullName>
    </submittedName>
</protein>
<feature type="region of interest" description="Disordered" evidence="1">
    <location>
        <begin position="160"/>
        <end position="198"/>
    </location>
</feature>
<keyword evidence="4" id="KW-1185">Reference proteome</keyword>
<dbReference type="AlphaFoldDB" id="A0AAW0FEB0"/>
<sequence>MYAFEPGGVPHIQDMGSDITRLSWTVDHLPGTKLLLIVLDSQNNTGGIPKKFYDVVADPTSSNDCISKKTNPPSTFRLSANVTDQLITCQPWGLTAIGGTPPYTIYLTALGSDTISVIEMDAADNTLIYPDRIDPNTLVIGSVRDSLGMWGNSTQAVSTTGSKDVICPGQPSISEFQTPPDQPNNSQPNDHKPTNEQGHHHTTTIVIIAVVVGVTVPLLIILGLAYWWRRRQTRKARNNQPRDGIWDNGNAGTHVQHAVAGATGIGELGEMYQQTSPSLSPGFSSYGPLTPTPTYPDHDNSTNPLLRQKYFAANTDPYHSSSVISSSAGYTSHSSVYSNATSSPVPLGGFSLAQRKAIEAAMGERQPRELVLSVSGPSDNPSSVYSQIPSGAAQPTKAGWHDEANPQPSVIVQHLDGGSGAVQEVPPPYIGGSNPAQNHVDETR</sequence>
<keyword evidence="2" id="KW-0812">Transmembrane</keyword>
<dbReference type="Proteomes" id="UP001385951">
    <property type="component" value="Unassembled WGS sequence"/>
</dbReference>
<evidence type="ECO:0000313" key="4">
    <source>
        <dbReference type="Proteomes" id="UP001385951"/>
    </source>
</evidence>
<evidence type="ECO:0000256" key="2">
    <source>
        <dbReference type="SAM" id="Phobius"/>
    </source>
</evidence>
<keyword evidence="2" id="KW-1133">Transmembrane helix</keyword>
<feature type="compositionally biased region" description="Basic and acidic residues" evidence="1">
    <location>
        <begin position="189"/>
        <end position="198"/>
    </location>
</feature>
<name>A0AAW0FEB0_9APHY</name>
<accession>A0AAW0FEB0</accession>
<feature type="transmembrane region" description="Helical" evidence="2">
    <location>
        <begin position="205"/>
        <end position="228"/>
    </location>
</feature>
<feature type="region of interest" description="Disordered" evidence="1">
    <location>
        <begin position="389"/>
        <end position="444"/>
    </location>
</feature>
<evidence type="ECO:0000313" key="3">
    <source>
        <dbReference type="EMBL" id="KAK7679061.1"/>
    </source>
</evidence>
<proteinExistence type="predicted"/>
<organism evidence="3 4">
    <name type="scientific">Cerrena zonata</name>
    <dbReference type="NCBI Taxonomy" id="2478898"/>
    <lineage>
        <taxon>Eukaryota</taxon>
        <taxon>Fungi</taxon>
        <taxon>Dikarya</taxon>
        <taxon>Basidiomycota</taxon>
        <taxon>Agaricomycotina</taxon>
        <taxon>Agaricomycetes</taxon>
        <taxon>Polyporales</taxon>
        <taxon>Cerrenaceae</taxon>
        <taxon>Cerrena</taxon>
    </lineage>
</organism>